<evidence type="ECO:0000313" key="2">
    <source>
        <dbReference type="EMBL" id="BCI88162.1"/>
    </source>
</evidence>
<reference evidence="3" key="1">
    <citation type="submission" date="2019-05" db="EMBL/GenBank/DDBJ databases">
        <authorList>
            <person name="Naeem R."/>
            <person name="Antony C."/>
            <person name="Guan Q."/>
        </authorList>
    </citation>
    <scope>NUCLEOTIDE SEQUENCE</scope>
    <source>
        <strain evidence="3">3</strain>
    </source>
</reference>
<proteinExistence type="predicted"/>
<evidence type="ECO:0000313" key="3">
    <source>
        <dbReference type="EMBL" id="VTO97701.1"/>
    </source>
</evidence>
<evidence type="ECO:0008006" key="5">
    <source>
        <dbReference type="Google" id="ProtNLM"/>
    </source>
</evidence>
<sequence length="52" mass="4707">MSNLIAAPDLLATAAAHVGGIDSSFTPGLGGFGGTGGSGGFPGSNGSSGTIV</sequence>
<feature type="region of interest" description="Disordered" evidence="1">
    <location>
        <begin position="32"/>
        <end position="52"/>
    </location>
</feature>
<dbReference type="GeneID" id="42539862"/>
<name>A0A653EM45_MYCKA</name>
<gene>
    <name evidence="3" type="ORF">BIN_B_00979</name>
    <name evidence="2" type="ORF">NIIDMKKI_33680</name>
</gene>
<dbReference type="RefSeq" id="WP_023364256.1">
    <property type="nucleotide sequence ID" value="NZ_BLYZ01000001.1"/>
</dbReference>
<reference evidence="2 4" key="2">
    <citation type="submission" date="2020-07" db="EMBL/GenBank/DDBJ databases">
        <title>Mycobacterium kansasii (former subtype) with zoonotic potential isolated from diseased indoor pet cat, Japan.</title>
        <authorList>
            <person name="Fukano H."/>
            <person name="Terazono T."/>
            <person name="Hoshino Y."/>
        </authorList>
    </citation>
    <scope>NUCLEOTIDE SEQUENCE [LARGE SCALE GENOMIC DNA]</scope>
    <source>
        <strain evidence="2 4">Kuro-I</strain>
    </source>
</reference>
<keyword evidence="4" id="KW-1185">Reference proteome</keyword>
<feature type="compositionally biased region" description="Gly residues" evidence="1">
    <location>
        <begin position="32"/>
        <end position="43"/>
    </location>
</feature>
<dbReference type="EMBL" id="LR589256">
    <property type="protein sequence ID" value="VTO97701.1"/>
    <property type="molecule type" value="Genomic_DNA"/>
</dbReference>
<dbReference type="Proteomes" id="UP000516380">
    <property type="component" value="Chromosome"/>
</dbReference>
<protein>
    <recommendedName>
        <fullName evidence="5">PE family protein</fullName>
    </recommendedName>
</protein>
<dbReference type="EMBL" id="AP023343">
    <property type="protein sequence ID" value="BCI88162.1"/>
    <property type="molecule type" value="Genomic_DNA"/>
</dbReference>
<dbReference type="AlphaFoldDB" id="A0A653EM45"/>
<organism evidence="3">
    <name type="scientific">Mycobacterium kansasii</name>
    <dbReference type="NCBI Taxonomy" id="1768"/>
    <lineage>
        <taxon>Bacteria</taxon>
        <taxon>Bacillati</taxon>
        <taxon>Actinomycetota</taxon>
        <taxon>Actinomycetes</taxon>
        <taxon>Mycobacteriales</taxon>
        <taxon>Mycobacteriaceae</taxon>
        <taxon>Mycobacterium</taxon>
    </lineage>
</organism>
<evidence type="ECO:0000256" key="1">
    <source>
        <dbReference type="SAM" id="MobiDB-lite"/>
    </source>
</evidence>
<evidence type="ECO:0000313" key="4">
    <source>
        <dbReference type="Proteomes" id="UP000516380"/>
    </source>
</evidence>
<accession>A0A653EM45</accession>